<name>A0A336ME40_CULSO</name>
<evidence type="ECO:0000256" key="2">
    <source>
        <dbReference type="ARBA" id="ARBA00008619"/>
    </source>
</evidence>
<feature type="domain" description="KASH" evidence="11">
    <location>
        <begin position="394"/>
        <end position="449"/>
    </location>
</feature>
<dbReference type="InterPro" id="IPR012315">
    <property type="entry name" value="KASH"/>
</dbReference>
<keyword evidence="4 10" id="KW-1133">Transmembrane helix</keyword>
<evidence type="ECO:0000256" key="10">
    <source>
        <dbReference type="SAM" id="Phobius"/>
    </source>
</evidence>
<protein>
    <submittedName>
        <fullName evidence="12">CSON014146 protein</fullName>
    </submittedName>
</protein>
<keyword evidence="6" id="KW-0539">Nucleus</keyword>
<evidence type="ECO:0000256" key="8">
    <source>
        <dbReference type="SAM" id="Coils"/>
    </source>
</evidence>
<feature type="compositionally biased region" description="Basic residues" evidence="9">
    <location>
        <begin position="350"/>
        <end position="362"/>
    </location>
</feature>
<dbReference type="PANTHER" id="PTHR21524">
    <property type="entry name" value="SPECTRIN REPEAT CONTAINING NUCLEAR ENVELOPE PROTEIN 2"/>
    <property type="match status" value="1"/>
</dbReference>
<comment type="similarity">
    <text evidence="2">Belongs to the nesprin family.</text>
</comment>
<feature type="transmembrane region" description="Helical" evidence="10">
    <location>
        <begin position="400"/>
        <end position="421"/>
    </location>
</feature>
<dbReference type="GO" id="GO:0048471">
    <property type="term" value="C:perinuclear region of cytoplasm"/>
    <property type="evidence" value="ECO:0007669"/>
    <property type="project" value="TreeGrafter"/>
</dbReference>
<evidence type="ECO:0000256" key="1">
    <source>
        <dbReference type="ARBA" id="ARBA00004126"/>
    </source>
</evidence>
<sequence>MEHITNGVRQDCELLSIWESLLDWSENTSVIRQLQEEIEVLKSSLLRLGTQSYSFDSEESIEQAITELKNERTRLTYYRSKMLKINASVQRWITHQETRLEKEREIALKLQSSGQSEMKSKSLSIADDPKFHEQLKVSVEQMYGAWDQTDERLSARLEDLESALKTWQEFESGLNELKETLDKDRGAIFGFKGALEAGSAIPSEFVSNAETIAKLLQVNSDNELKDILSENTILPPAILQYGMRPPSAGCSSDSGISDDGGLSERERRLGTLRRLAKQLESDLTPGSDALKTIADRMRAAEAELRTLQETCRDLILKTTASHNQFMESMNKNARSPINVQIPIISIGKQKTAKGKKKGKKRSPQSTLTSGADLDELTDDTDGASIAAAVEAPQSSCWWKFFRYAIPIQLAFLALFLAFYGLDQHSCDRMNNFQNSFNPQLRYVRGPPPI</sequence>
<evidence type="ECO:0000256" key="3">
    <source>
        <dbReference type="ARBA" id="ARBA00022692"/>
    </source>
</evidence>
<dbReference type="GO" id="GO:0007010">
    <property type="term" value="P:cytoskeleton organization"/>
    <property type="evidence" value="ECO:0007669"/>
    <property type="project" value="TreeGrafter"/>
</dbReference>
<dbReference type="GO" id="GO:0031965">
    <property type="term" value="C:nuclear membrane"/>
    <property type="evidence" value="ECO:0007669"/>
    <property type="project" value="UniProtKB-SubCell"/>
</dbReference>
<accession>A0A336ME40</accession>
<evidence type="ECO:0000256" key="5">
    <source>
        <dbReference type="ARBA" id="ARBA00023136"/>
    </source>
</evidence>
<evidence type="ECO:0000259" key="11">
    <source>
        <dbReference type="PROSITE" id="PS51049"/>
    </source>
</evidence>
<feature type="topological domain" description="Cytoplasmic" evidence="7">
    <location>
        <begin position="1"/>
        <end position="402"/>
    </location>
</feature>
<proteinExistence type="inferred from homology"/>
<feature type="topological domain" description="Perinuclear space" evidence="7">
    <location>
        <begin position="424"/>
        <end position="449"/>
    </location>
</feature>
<gene>
    <name evidence="12" type="primary">CSON014146</name>
</gene>
<keyword evidence="8" id="KW-0175">Coiled coil</keyword>
<feature type="region of interest" description="Disordered" evidence="9">
    <location>
        <begin position="350"/>
        <end position="373"/>
    </location>
</feature>
<dbReference type="AlphaFoldDB" id="A0A336ME40"/>
<dbReference type="PROSITE" id="PS51049">
    <property type="entry name" value="KASH"/>
    <property type="match status" value="1"/>
</dbReference>
<feature type="coiled-coil region" evidence="8">
    <location>
        <begin position="262"/>
        <end position="317"/>
    </location>
</feature>
<evidence type="ECO:0000256" key="4">
    <source>
        <dbReference type="ARBA" id="ARBA00022989"/>
    </source>
</evidence>
<organism evidence="12">
    <name type="scientific">Culicoides sonorensis</name>
    <name type="common">Biting midge</name>
    <dbReference type="NCBI Taxonomy" id="179676"/>
    <lineage>
        <taxon>Eukaryota</taxon>
        <taxon>Metazoa</taxon>
        <taxon>Ecdysozoa</taxon>
        <taxon>Arthropoda</taxon>
        <taxon>Hexapoda</taxon>
        <taxon>Insecta</taxon>
        <taxon>Pterygota</taxon>
        <taxon>Neoptera</taxon>
        <taxon>Endopterygota</taxon>
        <taxon>Diptera</taxon>
        <taxon>Nematocera</taxon>
        <taxon>Chironomoidea</taxon>
        <taxon>Ceratopogonidae</taxon>
        <taxon>Ceratopogoninae</taxon>
        <taxon>Culicoides</taxon>
        <taxon>Monoculicoides</taxon>
    </lineage>
</organism>
<evidence type="ECO:0000256" key="9">
    <source>
        <dbReference type="SAM" id="MobiDB-lite"/>
    </source>
</evidence>
<evidence type="ECO:0000313" key="12">
    <source>
        <dbReference type="EMBL" id="SSX27073.1"/>
    </source>
</evidence>
<dbReference type="GO" id="GO:0007097">
    <property type="term" value="P:nuclear migration"/>
    <property type="evidence" value="ECO:0007669"/>
    <property type="project" value="TreeGrafter"/>
</dbReference>
<comment type="subcellular location">
    <subcellularLocation>
        <location evidence="1">Nucleus membrane</location>
    </subcellularLocation>
</comment>
<dbReference type="PANTHER" id="PTHR21524:SF5">
    <property type="entry name" value="SPECTRIN REPEAT CONTAINING NUCLEAR ENVELOPE PROTEIN 2"/>
    <property type="match status" value="1"/>
</dbReference>
<keyword evidence="3 7" id="KW-0812">Transmembrane</keyword>
<dbReference type="SMART" id="SM01249">
    <property type="entry name" value="KASH"/>
    <property type="match status" value="1"/>
</dbReference>
<keyword evidence="5 7" id="KW-0472">Membrane</keyword>
<dbReference type="GO" id="GO:0006997">
    <property type="term" value="P:nucleus organization"/>
    <property type="evidence" value="ECO:0007669"/>
    <property type="project" value="TreeGrafter"/>
</dbReference>
<dbReference type="VEuPathDB" id="VectorBase:CSON014146"/>
<dbReference type="EMBL" id="UFQT01000766">
    <property type="protein sequence ID" value="SSX27073.1"/>
    <property type="molecule type" value="Genomic_DNA"/>
</dbReference>
<reference evidence="12" key="1">
    <citation type="submission" date="2018-07" db="EMBL/GenBank/DDBJ databases">
        <authorList>
            <person name="Quirk P.G."/>
            <person name="Krulwich T.A."/>
        </authorList>
    </citation>
    <scope>NUCLEOTIDE SEQUENCE</scope>
</reference>
<evidence type="ECO:0000256" key="6">
    <source>
        <dbReference type="ARBA" id="ARBA00023242"/>
    </source>
</evidence>
<dbReference type="GO" id="GO:0019894">
    <property type="term" value="F:kinesin binding"/>
    <property type="evidence" value="ECO:0007669"/>
    <property type="project" value="TreeGrafter"/>
</dbReference>
<evidence type="ECO:0000256" key="7">
    <source>
        <dbReference type="PROSITE-ProRule" id="PRU00385"/>
    </source>
</evidence>
<dbReference type="OMA" id="YLMESRC"/>
<dbReference type="Pfam" id="PF10541">
    <property type="entry name" value="KASH"/>
    <property type="match status" value="1"/>
</dbReference>